<dbReference type="AlphaFoldDB" id="A0A3R7HSH2"/>
<comment type="caution">
    <text evidence="3">The sequence shown here is derived from an EMBL/GenBank/DDBJ whole genome shotgun (WGS) entry which is preliminary data.</text>
</comment>
<protein>
    <recommendedName>
        <fullName evidence="2">TadE-like domain-containing protein</fullName>
    </recommendedName>
</protein>
<evidence type="ECO:0000313" key="4">
    <source>
        <dbReference type="Proteomes" id="UP000283709"/>
    </source>
</evidence>
<evidence type="ECO:0000313" key="3">
    <source>
        <dbReference type="EMBL" id="RKF50646.1"/>
    </source>
</evidence>
<gene>
    <name evidence="3" type="ORF">BCY88_00210</name>
</gene>
<evidence type="ECO:0000256" key="1">
    <source>
        <dbReference type="SAM" id="Phobius"/>
    </source>
</evidence>
<accession>A0A3R7HSH2</accession>
<feature type="transmembrane region" description="Helical" evidence="1">
    <location>
        <begin position="12"/>
        <end position="33"/>
    </location>
</feature>
<sequence>MKRKNQRGGAAVEFALVLPILLACLFGTVQFGWLMNNYVMLTNAASLGAHQLASERGYATPYTDTQQAILASTAALKSALTITMSVGGTTCSSDSTCASALGTSTQAPTAGTEASVSLGYSFAPLFSGALYGLKSIMPSSLSARMSELVQ</sequence>
<feature type="domain" description="TadE-like" evidence="2">
    <location>
        <begin position="8"/>
        <end position="49"/>
    </location>
</feature>
<reference evidence="3 4" key="1">
    <citation type="submission" date="2016-07" db="EMBL/GenBank/DDBJ databases">
        <title>Genome analysis of Burkholderia fungorum ES3-20.</title>
        <authorList>
            <person name="Xu D."/>
            <person name="Yao R."/>
            <person name="Zheng S."/>
        </authorList>
    </citation>
    <scope>NUCLEOTIDE SEQUENCE [LARGE SCALE GENOMIC DNA]</scope>
    <source>
        <strain evidence="3 4">ES3-20</strain>
    </source>
</reference>
<name>A0A3R7HSH2_9BURK</name>
<dbReference type="OrthoDB" id="9100899at2"/>
<evidence type="ECO:0000259" key="2">
    <source>
        <dbReference type="Pfam" id="PF07811"/>
    </source>
</evidence>
<proteinExistence type="predicted"/>
<organism evidence="3 4">
    <name type="scientific">Paraburkholderia fungorum</name>
    <dbReference type="NCBI Taxonomy" id="134537"/>
    <lineage>
        <taxon>Bacteria</taxon>
        <taxon>Pseudomonadati</taxon>
        <taxon>Pseudomonadota</taxon>
        <taxon>Betaproteobacteria</taxon>
        <taxon>Burkholderiales</taxon>
        <taxon>Burkholderiaceae</taxon>
        <taxon>Paraburkholderia</taxon>
    </lineage>
</organism>
<keyword evidence="1" id="KW-1133">Transmembrane helix</keyword>
<keyword evidence="1" id="KW-0812">Transmembrane</keyword>
<dbReference type="RefSeq" id="WP_120342270.1">
    <property type="nucleotide sequence ID" value="NZ_MCAS01000001.1"/>
</dbReference>
<dbReference type="Proteomes" id="UP000283709">
    <property type="component" value="Unassembled WGS sequence"/>
</dbReference>
<keyword evidence="1" id="KW-0472">Membrane</keyword>
<dbReference type="EMBL" id="MCAS01000001">
    <property type="protein sequence ID" value="RKF50646.1"/>
    <property type="molecule type" value="Genomic_DNA"/>
</dbReference>
<dbReference type="Pfam" id="PF07811">
    <property type="entry name" value="TadE"/>
    <property type="match status" value="1"/>
</dbReference>
<dbReference type="PROSITE" id="PS51257">
    <property type="entry name" value="PROKAR_LIPOPROTEIN"/>
    <property type="match status" value="1"/>
</dbReference>
<dbReference type="InterPro" id="IPR012495">
    <property type="entry name" value="TadE-like_dom"/>
</dbReference>